<protein>
    <recommendedName>
        <fullName evidence="4">Type-4 uracil-DNA glycosylase</fullName>
        <ecNumber evidence="3">3.2.2.27</ecNumber>
    </recommendedName>
</protein>
<evidence type="ECO:0000256" key="3">
    <source>
        <dbReference type="ARBA" id="ARBA00012030"/>
    </source>
</evidence>
<evidence type="ECO:0000313" key="13">
    <source>
        <dbReference type="EMBL" id="GIU66953.1"/>
    </source>
</evidence>
<evidence type="ECO:0000256" key="6">
    <source>
        <dbReference type="ARBA" id="ARBA00022723"/>
    </source>
</evidence>
<evidence type="ECO:0000256" key="9">
    <source>
        <dbReference type="ARBA" id="ARBA00023004"/>
    </source>
</evidence>
<dbReference type="InterPro" id="IPR051536">
    <property type="entry name" value="UDG_Type-4/5"/>
</dbReference>
<name>A0ABQ4PVD3_9PROT</name>
<feature type="domain" description="Uracil-DNA glycosylase-like" evidence="12">
    <location>
        <begin position="108"/>
        <end position="263"/>
    </location>
</feature>
<comment type="caution">
    <text evidence="13">The sequence shown here is derived from an EMBL/GenBank/DDBJ whole genome shotgun (WGS) entry which is preliminary data.</text>
</comment>
<evidence type="ECO:0000259" key="12">
    <source>
        <dbReference type="SMART" id="SM00986"/>
    </source>
</evidence>
<dbReference type="PANTHER" id="PTHR33693:SF1">
    <property type="entry name" value="TYPE-4 URACIL-DNA GLYCOSYLASE"/>
    <property type="match status" value="1"/>
</dbReference>
<comment type="catalytic activity">
    <reaction evidence="1">
        <text>Hydrolyzes single-stranded DNA or mismatched double-stranded DNA and polynucleotides, releasing free uracil.</text>
        <dbReference type="EC" id="3.2.2.27"/>
    </reaction>
</comment>
<dbReference type="Pfam" id="PF03167">
    <property type="entry name" value="UDG"/>
    <property type="match status" value="1"/>
</dbReference>
<dbReference type="Proteomes" id="UP001161064">
    <property type="component" value="Unassembled WGS sequence"/>
</dbReference>
<dbReference type="PANTHER" id="PTHR33693">
    <property type="entry name" value="TYPE-5 URACIL-DNA GLYCOSYLASE"/>
    <property type="match status" value="1"/>
</dbReference>
<dbReference type="InterPro" id="IPR005273">
    <property type="entry name" value="Ura-DNA_glyco_family4"/>
</dbReference>
<keyword evidence="5" id="KW-0004">4Fe-4S</keyword>
<keyword evidence="11" id="KW-0234">DNA repair</keyword>
<dbReference type="CDD" id="cd10030">
    <property type="entry name" value="UDG-F4_TTUDGA_SPO1dp_like"/>
    <property type="match status" value="1"/>
</dbReference>
<keyword evidence="7" id="KW-0227">DNA damage</keyword>
<evidence type="ECO:0000256" key="5">
    <source>
        <dbReference type="ARBA" id="ARBA00022485"/>
    </source>
</evidence>
<evidence type="ECO:0000256" key="1">
    <source>
        <dbReference type="ARBA" id="ARBA00001400"/>
    </source>
</evidence>
<keyword evidence="9" id="KW-0408">Iron</keyword>
<dbReference type="EC" id="3.2.2.27" evidence="3"/>
<keyword evidence="14" id="KW-1185">Reference proteome</keyword>
<evidence type="ECO:0000256" key="10">
    <source>
        <dbReference type="ARBA" id="ARBA00023014"/>
    </source>
</evidence>
<dbReference type="Gene3D" id="3.40.470.10">
    <property type="entry name" value="Uracil-DNA glycosylase-like domain"/>
    <property type="match status" value="1"/>
</dbReference>
<gene>
    <name evidence="13" type="ORF">PsB1_1107</name>
</gene>
<evidence type="ECO:0000256" key="2">
    <source>
        <dbReference type="ARBA" id="ARBA00006521"/>
    </source>
</evidence>
<organism evidence="13 14">
    <name type="scientific">Candidatus Phycosocius spiralis</name>
    <dbReference type="NCBI Taxonomy" id="2815099"/>
    <lineage>
        <taxon>Bacteria</taxon>
        <taxon>Pseudomonadati</taxon>
        <taxon>Pseudomonadota</taxon>
        <taxon>Alphaproteobacteria</taxon>
        <taxon>Caulobacterales</taxon>
        <taxon>Caulobacterales incertae sedis</taxon>
        <taxon>Candidatus Phycosocius</taxon>
    </lineage>
</organism>
<comment type="similarity">
    <text evidence="2">Belongs to the uracil-DNA glycosylase (UDG) superfamily. Type 4 (UDGa) family.</text>
</comment>
<evidence type="ECO:0000256" key="4">
    <source>
        <dbReference type="ARBA" id="ARBA00019403"/>
    </source>
</evidence>
<keyword evidence="6" id="KW-0479">Metal-binding</keyword>
<keyword evidence="8" id="KW-0378">Hydrolase</keyword>
<evidence type="ECO:0000256" key="8">
    <source>
        <dbReference type="ARBA" id="ARBA00022801"/>
    </source>
</evidence>
<reference evidence="13" key="2">
    <citation type="journal article" date="2023" name="ISME Commun">
        <title>Characterization of a bloom-associated alphaproteobacterial lineage, 'Candidatus Phycosocius': insights into freshwater algal-bacterial interactions.</title>
        <authorList>
            <person name="Tanabe Y."/>
            <person name="Yamaguchi H."/>
            <person name="Yoshida M."/>
            <person name="Kai A."/>
            <person name="Okazaki Y."/>
        </authorList>
    </citation>
    <scope>NUCLEOTIDE SEQUENCE</scope>
    <source>
        <strain evidence="13">BOTRYCO-1</strain>
    </source>
</reference>
<sequence>MLVRPSLTPQGAALALAQWWELAGLEIPDLSKVRGGNPETGLTASTIVQSQEPNLTPARLVQGSHHPQVALVQAHRLAAACTSMDALYKALDAFEGCRLKANARTTVFADGRQGASIMVIGDVPGREDDEAGKPFLGPAGGLLDKMLGSIGLYRATNCYMTNLVPWRPPGDRSPTAEEIALCRPFVVRHIELAAPKAILMVGGLTGQTLLNSTDGIMKLRSQTLDYRLGLDAQGASTYAQCVFAPTYLLNRPIEKAAAWQDLKRFAQKISAMGIAI</sequence>
<dbReference type="SUPFAM" id="SSF52141">
    <property type="entry name" value="Uracil-DNA glycosylase-like"/>
    <property type="match status" value="1"/>
</dbReference>
<dbReference type="SMART" id="SM00986">
    <property type="entry name" value="UDG"/>
    <property type="match status" value="1"/>
</dbReference>
<keyword evidence="10" id="KW-0411">Iron-sulfur</keyword>
<dbReference type="InterPro" id="IPR036895">
    <property type="entry name" value="Uracil-DNA_glycosylase-like_sf"/>
</dbReference>
<reference evidence="13" key="1">
    <citation type="submission" date="2021-05" db="EMBL/GenBank/DDBJ databases">
        <authorList>
            <person name="Tanabe Y."/>
        </authorList>
    </citation>
    <scope>NUCLEOTIDE SEQUENCE</scope>
    <source>
        <strain evidence="13">BOTRYCO-1</strain>
    </source>
</reference>
<evidence type="ECO:0000256" key="11">
    <source>
        <dbReference type="ARBA" id="ARBA00023204"/>
    </source>
</evidence>
<proteinExistence type="inferred from homology"/>
<dbReference type="InterPro" id="IPR005122">
    <property type="entry name" value="Uracil-DNA_glycosylase-like"/>
</dbReference>
<dbReference type="SMART" id="SM00987">
    <property type="entry name" value="UreE_C"/>
    <property type="match status" value="1"/>
</dbReference>
<evidence type="ECO:0000313" key="14">
    <source>
        <dbReference type="Proteomes" id="UP001161064"/>
    </source>
</evidence>
<accession>A0ABQ4PVD3</accession>
<dbReference type="EMBL" id="BPFZ01000005">
    <property type="protein sequence ID" value="GIU66953.1"/>
    <property type="molecule type" value="Genomic_DNA"/>
</dbReference>
<dbReference type="NCBIfam" id="TIGR00758">
    <property type="entry name" value="UDG_fam4"/>
    <property type="match status" value="1"/>
</dbReference>
<evidence type="ECO:0000256" key="7">
    <source>
        <dbReference type="ARBA" id="ARBA00022763"/>
    </source>
</evidence>